<evidence type="ECO:0000256" key="1">
    <source>
        <dbReference type="ARBA" id="ARBA00004123"/>
    </source>
</evidence>
<reference evidence="8" key="1">
    <citation type="journal article" date="2007" name="PLoS ONE">
        <title>The first genome sequence of an elite grapevine cultivar (Pinot noir Vitis vinifera L.): coping with a highly heterozygous genome.</title>
        <authorList>
            <person name="Velasco R."/>
            <person name="Zharkikh A."/>
            <person name="Troggio M."/>
            <person name="Cartwright D.A."/>
            <person name="Cestaro A."/>
            <person name="Pruss D."/>
            <person name="Pindo M."/>
            <person name="FitzGerald L.M."/>
            <person name="Vezzulli S."/>
            <person name="Reid J."/>
            <person name="Malacarne G."/>
            <person name="Iliev D."/>
            <person name="Coppola G."/>
            <person name="Wardell B."/>
            <person name="Micheletti D."/>
            <person name="Macalma T."/>
            <person name="Facci M."/>
            <person name="Mitchell J.T."/>
            <person name="Perazzolli M."/>
            <person name="Eldredge G."/>
            <person name="Gatto P."/>
            <person name="Oyzerski R."/>
            <person name="Moretto M."/>
            <person name="Gutin N."/>
            <person name="Stefanini M."/>
            <person name="Chen Y."/>
            <person name="Segala C."/>
            <person name="Davenport C."/>
            <person name="Dematte L."/>
            <person name="Mraz A."/>
            <person name="Battilana J."/>
            <person name="Stormo K."/>
            <person name="Costa F."/>
            <person name="Tao Q."/>
            <person name="Si-Ammour A."/>
            <person name="Harkins T."/>
            <person name="Lackey A."/>
            <person name="Perbost C."/>
            <person name="Taillon B."/>
            <person name="Stella A."/>
            <person name="Solovyev V."/>
            <person name="Fawcett J.A."/>
            <person name="Sterck L."/>
            <person name="Vandepoele K."/>
            <person name="Grando S.M."/>
            <person name="Toppo S."/>
            <person name="Moser C."/>
            <person name="Lanchbury J."/>
            <person name="Bogden R."/>
            <person name="Skolnick M."/>
            <person name="Sgaramella V."/>
            <person name="Bhatnagar S.K."/>
            <person name="Fontana P."/>
            <person name="Gutin A."/>
            <person name="Van de Peer Y."/>
            <person name="Salamini F."/>
            <person name="Viola R."/>
        </authorList>
    </citation>
    <scope>NUCLEOTIDE SEQUENCE</scope>
</reference>
<dbReference type="PANTHER" id="PTHR33057">
    <property type="entry name" value="TRANSCRIPTION REPRESSOR OFP7-RELATED"/>
    <property type="match status" value="1"/>
</dbReference>
<dbReference type="OrthoDB" id="689823at2759"/>
<protein>
    <recommendedName>
        <fullName evidence="6">Transcription repressor</fullName>
    </recommendedName>
    <alternativeName>
        <fullName evidence="6">Ovate family protein</fullName>
    </alternativeName>
</protein>
<dbReference type="EMBL" id="AM460452">
    <property type="protein sequence ID" value="CAN76919.1"/>
    <property type="molecule type" value="Genomic_DNA"/>
</dbReference>
<gene>
    <name evidence="8" type="ORF">VITISV_015621</name>
</gene>
<proteinExistence type="predicted"/>
<dbReference type="InterPro" id="IPR038933">
    <property type="entry name" value="Ovate"/>
</dbReference>
<feature type="domain" description="OVATE" evidence="7">
    <location>
        <begin position="128"/>
        <end position="192"/>
    </location>
</feature>
<name>A5BID4_VITVI</name>
<dbReference type="Pfam" id="PF04844">
    <property type="entry name" value="Ovate"/>
    <property type="match status" value="1"/>
</dbReference>
<dbReference type="NCBIfam" id="TIGR01568">
    <property type="entry name" value="A_thal_3678"/>
    <property type="match status" value="1"/>
</dbReference>
<evidence type="ECO:0000256" key="3">
    <source>
        <dbReference type="ARBA" id="ARBA00023015"/>
    </source>
</evidence>
<keyword evidence="2 6" id="KW-0678">Repressor</keyword>
<keyword evidence="4 6" id="KW-0804">Transcription</keyword>
<evidence type="ECO:0000256" key="6">
    <source>
        <dbReference type="RuleBase" id="RU367028"/>
    </source>
</evidence>
<evidence type="ECO:0000256" key="2">
    <source>
        <dbReference type="ARBA" id="ARBA00022491"/>
    </source>
</evidence>
<dbReference type="ExpressionAtlas" id="A5BID4">
    <property type="expression patterns" value="baseline and differential"/>
</dbReference>
<dbReference type="PROSITE" id="PS51754">
    <property type="entry name" value="OVATE"/>
    <property type="match status" value="1"/>
</dbReference>
<organism evidence="8">
    <name type="scientific">Vitis vinifera</name>
    <name type="common">Grape</name>
    <dbReference type="NCBI Taxonomy" id="29760"/>
    <lineage>
        <taxon>Eukaryota</taxon>
        <taxon>Viridiplantae</taxon>
        <taxon>Streptophyta</taxon>
        <taxon>Embryophyta</taxon>
        <taxon>Tracheophyta</taxon>
        <taxon>Spermatophyta</taxon>
        <taxon>Magnoliopsida</taxon>
        <taxon>eudicotyledons</taxon>
        <taxon>Gunneridae</taxon>
        <taxon>Pentapetalae</taxon>
        <taxon>rosids</taxon>
        <taxon>Vitales</taxon>
        <taxon>Vitaceae</taxon>
        <taxon>Viteae</taxon>
        <taxon>Vitis</taxon>
    </lineage>
</organism>
<dbReference type="InterPro" id="IPR006458">
    <property type="entry name" value="Ovate_C"/>
</dbReference>
<evidence type="ECO:0000256" key="4">
    <source>
        <dbReference type="ARBA" id="ARBA00023163"/>
    </source>
</evidence>
<keyword evidence="5 6" id="KW-0539">Nucleus</keyword>
<accession>A5BID4</accession>
<dbReference type="AlphaFoldDB" id="A5BID4"/>
<evidence type="ECO:0000313" key="8">
    <source>
        <dbReference type="EMBL" id="CAN76919.1"/>
    </source>
</evidence>
<comment type="subcellular location">
    <subcellularLocation>
        <location evidence="1 6">Nucleus</location>
    </subcellularLocation>
</comment>
<comment type="function">
    <text evidence="6">Transcriptional repressor that regulates multiple aspects of plant growth and development.</text>
</comment>
<evidence type="ECO:0000256" key="5">
    <source>
        <dbReference type="ARBA" id="ARBA00023242"/>
    </source>
</evidence>
<evidence type="ECO:0000259" key="7">
    <source>
        <dbReference type="PROSITE" id="PS51754"/>
    </source>
</evidence>
<dbReference type="GO" id="GO:0045892">
    <property type="term" value="P:negative regulation of DNA-templated transcription"/>
    <property type="evidence" value="ECO:0007669"/>
    <property type="project" value="UniProtKB-UniRule"/>
</dbReference>
<keyword evidence="3 6" id="KW-0805">Transcription regulation</keyword>
<dbReference type="PANTHER" id="PTHR33057:SF26">
    <property type="entry name" value="TRANSCRIPTION REPRESSOR OFP13"/>
    <property type="match status" value="1"/>
</dbReference>
<sequence length="196" mass="22188">MGKLYKLSPLLSKVLWDITAKKMKLPSLFKKKEVQCLSKCIPPIFAFHKTVSSQTTAGNVNNFSSRLSDATELIAGESAWPCSEERQRQALDKAFQAMRSERLFLELNDTSSISVGDSRFPFQEFVVVALQSNDPYVNFRISMEEMIEDYGLQANGLKDWNYLEALLAWYLRMNSKTNHGFIVAAFVDMIVAVGIL</sequence>
<dbReference type="GO" id="GO:0005634">
    <property type="term" value="C:nucleus"/>
    <property type="evidence" value="ECO:0007669"/>
    <property type="project" value="UniProtKB-SubCell"/>
</dbReference>